<reference evidence="1" key="1">
    <citation type="submission" date="2018-05" db="EMBL/GenBank/DDBJ databases">
        <authorList>
            <person name="Lanie J.A."/>
            <person name="Ng W.-L."/>
            <person name="Kazmierczak K.M."/>
            <person name="Andrzejewski T.M."/>
            <person name="Davidsen T.M."/>
            <person name="Wayne K.J."/>
            <person name="Tettelin H."/>
            <person name="Glass J.I."/>
            <person name="Rusch D."/>
            <person name="Podicherti R."/>
            <person name="Tsui H.-C.T."/>
            <person name="Winkler M.E."/>
        </authorList>
    </citation>
    <scope>NUCLEOTIDE SEQUENCE</scope>
</reference>
<dbReference type="InterPro" id="IPR013784">
    <property type="entry name" value="Carb-bd-like_fold"/>
</dbReference>
<dbReference type="AlphaFoldDB" id="A0A382SHB1"/>
<dbReference type="GO" id="GO:0030246">
    <property type="term" value="F:carbohydrate binding"/>
    <property type="evidence" value="ECO:0007669"/>
    <property type="project" value="InterPro"/>
</dbReference>
<accession>A0A382SHB1</accession>
<dbReference type="SUPFAM" id="SSF49452">
    <property type="entry name" value="Starch-binding domain-like"/>
    <property type="match status" value="1"/>
</dbReference>
<dbReference type="EMBL" id="UINC01129080">
    <property type="protein sequence ID" value="SVD09239.1"/>
    <property type="molecule type" value="Genomic_DNA"/>
</dbReference>
<feature type="non-terminal residue" evidence="1">
    <location>
        <position position="306"/>
    </location>
</feature>
<proteinExistence type="predicted"/>
<protein>
    <submittedName>
        <fullName evidence="1">Uncharacterized protein</fullName>
    </submittedName>
</protein>
<sequence length="306" mass="33355">MVKLCNFISGLFLFLTFNLQAAPDTEWLIHKPEDGSHPSNKKQQIMWLMNRARTNPIEEGKWLVGDTLPLPSNITQEYMARGISDQLGKDEFKVIPPQIPRAFNRLLYEASKGHSEFMIAEDQQPHDGQLQLVTDSGVAKNGGAVSVFWRAQDAVNGHAVLNIDWGFDGGDGSGLQPGRGHRASIQGSNGAWSNVDIAMVREDNGATQVGPEVTSIAYYRANTFSPDHYNRFVVGTIWTDTNSNSQYDPGEGHDGVTVMPDIGQFWATTNVSGGFAIPATEEGTYNITVSGGTITEPQQRSVSVGA</sequence>
<organism evidence="1">
    <name type="scientific">marine metagenome</name>
    <dbReference type="NCBI Taxonomy" id="408172"/>
    <lineage>
        <taxon>unclassified sequences</taxon>
        <taxon>metagenomes</taxon>
        <taxon>ecological metagenomes</taxon>
    </lineage>
</organism>
<name>A0A382SHB1_9ZZZZ</name>
<evidence type="ECO:0000313" key="1">
    <source>
        <dbReference type="EMBL" id="SVD09239.1"/>
    </source>
</evidence>
<gene>
    <name evidence="1" type="ORF">METZ01_LOCUS362093</name>
</gene>
<dbReference type="Gene3D" id="2.60.40.1120">
    <property type="entry name" value="Carboxypeptidase-like, regulatory domain"/>
    <property type="match status" value="1"/>
</dbReference>